<dbReference type="Pfam" id="PF21093">
    <property type="entry name" value="Nup188_N-subdom_III"/>
    <property type="match status" value="1"/>
</dbReference>
<evidence type="ECO:0000256" key="4">
    <source>
        <dbReference type="ARBA" id="ARBA00022927"/>
    </source>
</evidence>
<feature type="domain" description="Nucleoporin Nup188 N-terminal subdomain III" evidence="12">
    <location>
        <begin position="518"/>
        <end position="978"/>
    </location>
</feature>
<dbReference type="InterPro" id="IPR041634">
    <property type="entry name" value="Nup188_C"/>
</dbReference>
<dbReference type="Pfam" id="PF10487">
    <property type="entry name" value="Nup188_N"/>
    <property type="match status" value="1"/>
</dbReference>
<dbReference type="Pfam" id="PF18378">
    <property type="entry name" value="Nup188_C"/>
    <property type="match status" value="1"/>
</dbReference>
<reference evidence="13 14" key="2">
    <citation type="journal article" date="2014" name="J. Gen. Appl. Microbiol.">
        <title>The early diverging ascomycetous budding yeast Saitoella complicata has three histone deacetylases belonging to the Clr6, Hos2, and Rpd3 lineages.</title>
        <authorList>
            <person name="Nishida H."/>
            <person name="Matsumoto T."/>
            <person name="Kondo S."/>
            <person name="Hamamoto M."/>
            <person name="Yoshikawa H."/>
        </authorList>
    </citation>
    <scope>NUCLEOTIDE SEQUENCE [LARGE SCALE GENOMIC DNA]</scope>
    <source>
        <strain evidence="13 14">NRRL Y-17804</strain>
    </source>
</reference>
<dbReference type="GO" id="GO:0006405">
    <property type="term" value="P:RNA export from nucleus"/>
    <property type="evidence" value="ECO:0007669"/>
    <property type="project" value="TreeGrafter"/>
</dbReference>
<name>A0A0E9NDE2_SAICN</name>
<evidence type="ECO:0000256" key="3">
    <source>
        <dbReference type="ARBA" id="ARBA00022816"/>
    </source>
</evidence>
<evidence type="ECO:0000256" key="1">
    <source>
        <dbReference type="ARBA" id="ARBA00004567"/>
    </source>
</evidence>
<gene>
    <name evidence="13" type="ORF">G7K_1623-t1</name>
</gene>
<comment type="caution">
    <text evidence="13">The sequence shown here is derived from an EMBL/GenBank/DDBJ whole genome shotgun (WGS) entry which is preliminary data.</text>
</comment>
<evidence type="ECO:0000256" key="6">
    <source>
        <dbReference type="ARBA" id="ARBA00023132"/>
    </source>
</evidence>
<evidence type="ECO:0000256" key="8">
    <source>
        <dbReference type="ARBA" id="ARBA00038387"/>
    </source>
</evidence>
<keyword evidence="7" id="KW-0539">Nucleus</keyword>
<evidence type="ECO:0000313" key="13">
    <source>
        <dbReference type="EMBL" id="GAO47415.1"/>
    </source>
</evidence>
<evidence type="ECO:0000256" key="2">
    <source>
        <dbReference type="ARBA" id="ARBA00022448"/>
    </source>
</evidence>
<organism evidence="13 14">
    <name type="scientific">Saitoella complicata (strain BCRC 22490 / CBS 7301 / JCM 7358 / NBRC 10748 / NRRL Y-17804)</name>
    <dbReference type="NCBI Taxonomy" id="698492"/>
    <lineage>
        <taxon>Eukaryota</taxon>
        <taxon>Fungi</taxon>
        <taxon>Dikarya</taxon>
        <taxon>Ascomycota</taxon>
        <taxon>Taphrinomycotina</taxon>
        <taxon>Taphrinomycotina incertae sedis</taxon>
        <taxon>Saitoella</taxon>
    </lineage>
</organism>
<dbReference type="STRING" id="698492.A0A0E9NDE2"/>
<dbReference type="GO" id="GO:0006606">
    <property type="term" value="P:protein import into nucleus"/>
    <property type="evidence" value="ECO:0007669"/>
    <property type="project" value="TreeGrafter"/>
</dbReference>
<proteinExistence type="inferred from homology"/>
<evidence type="ECO:0000256" key="7">
    <source>
        <dbReference type="ARBA" id="ARBA00023242"/>
    </source>
</evidence>
<dbReference type="EMBL" id="BACD03000009">
    <property type="protein sequence ID" value="GAO47415.1"/>
    <property type="molecule type" value="Genomic_DNA"/>
</dbReference>
<dbReference type="GO" id="GO:0017056">
    <property type="term" value="F:structural constituent of nuclear pore"/>
    <property type="evidence" value="ECO:0007669"/>
    <property type="project" value="InterPro"/>
</dbReference>
<comment type="similarity">
    <text evidence="8">Belongs to the Nup188 family.</text>
</comment>
<reference evidence="13 14" key="3">
    <citation type="journal article" date="2015" name="Genome Announc.">
        <title>Draft Genome Sequence of the Archiascomycetous Yeast Saitoella complicata.</title>
        <authorList>
            <person name="Yamauchi K."/>
            <person name="Kondo S."/>
            <person name="Hamamoto M."/>
            <person name="Takahashi Y."/>
            <person name="Ogura Y."/>
            <person name="Hayashi T."/>
            <person name="Nishida H."/>
        </authorList>
    </citation>
    <scope>NUCLEOTIDE SEQUENCE [LARGE SCALE GENOMIC DNA]</scope>
    <source>
        <strain evidence="13 14">NRRL Y-17804</strain>
    </source>
</reference>
<dbReference type="PANTHER" id="PTHR31431:SF1">
    <property type="entry name" value="NUCLEOPORIN NUP188"/>
    <property type="match status" value="1"/>
</dbReference>
<dbReference type="InterPro" id="IPR048883">
    <property type="entry name" value="Nup188_N-subdom_III"/>
</dbReference>
<dbReference type="InterPro" id="IPR044840">
    <property type="entry name" value="Nup188"/>
</dbReference>
<keyword evidence="5" id="KW-0811">Translocation</keyword>
<sequence length="1620" mass="177123">MAERLAPISFRELTRNLKALRKDNADATLVIDIVKKRLPILKRLRFAPAAAAPENVGETVEIDGNTYRPTATQKADAERLSKIAGTSVTDCLRITLLPDVQIMNEDARLAYLVRRHARESAAIIDLATAIFDEASVVDHQHAKLIDELLVQIQVTENAESDFFLNVVKAVKERSTPSASDTEFVVLRSLLRLVFAAAYNKISCSGDRVAGWLQVVSQTRFFDDVQANAPEPIAMTVKCLACAISIEMLAVSYSVTTPLGSANGNANMYLSAPKYLFAIHKQITEHIPPMDPFASPIRMTWGLVLSEIAVEKEQMGVPAEYTQTVDQLLADNAPQTLLANAVNDAGVNTIKVAVEHLAREEEASAGQQYVSVFEELLRHMLPYLSYSMDVAAAVTSVYTSAPNLTSLFNADEGSIVFREKLRGMFPHDFHSLPRLMTALASPATAAAVMDYLRKLPTYTQIIPRGFSAYDLESRKVEGDTINSIKLRKDFVLFGRSPVPFVAPAGTSGSILSGTANPSVVMWNYAYNAWNLFGRIMDVAESDVVAFVGDDDQRTVILTIIRLLTRMVEHLPAAEAVELLNDASEDMQGDGRNIISVVYGIMDRAIGIVGEEDKFGRVRSKVTAARTAAKEVAVSCVDFLRACVPLHPDGVWPLVSRSSLLDKKSSNFGRMAGAAGDFLRIVAGQECISGSYEFLIAVIKLVEALVVDTIEDAVNILSGVSGTSARVRTEVLQSFLGESGSLLVEVWSGFGEWRYTDVRQRFYIGTALVSLFTLVLSKVYGLADGKKLFPTLASCADSIVSYICSLTETGQIAQGASYRPFAPILGLLESHEKGAELYRAVGQQSAARSAESYADALLQLTETLVRCRSYITSASMASRLEEVLFDKISGLAALFVSNFTELRRRRIAKVIAAIIGAQGDIEAPPSLVAHLAINADALVATMVCILEDASCSKQEQLVLWELLNAVVSQRQQGFAALVLSTERLSNGVFAHDKLQKSSKTSLLQVATARLRHTTDTEVTLAIVKFIASAQNYWASATADLSKDAEFWKKITSLMDTSAIDVYNNARPVDIEAISFRFSCAAYATQISASQLFSGNGEPDELQKAIIDRLRKSSDTLSDVALRIRGYRPSLHGNLQRNFQKKWPVAPVLAFRHTGVIDTRYGTQYFYDADVATTLVCRDNAWQSYIQEVKAANSNLSLLDSQVMLLRAWILMATALSEHAAKDKVLSAKLVNTVKVCLNANVNEEDNWAVASSVFAERAALAFNLVSKLRTSAVVQGSDYTEIFNHAYLAFNSSEAPYLQALTDNDLSYHRVVLRILYLSLRGINDADSSSSNHQLYSAVAGIFELVVAKGAARIFEKARTAPEASAVDDVILIIALLQELLDFDGVEGLLPAFGGALADSGALTSAMSLYSWATQALVDGEPLFAETTLTYLAALSSAPLLAEQLATENVLGVLIESPISQQIREGGVRPDTQIRLHRVWTRGILPLLLNMLRHVGGRIARDILAFLELFEAQVQSTLLAWQQLNIVTLAALDETMFLVVLFGTLKMLLSDEGFVWNGRNNLALSVDYALTHPKYLATLITPVTAEEQKLQVTSRGEGQTALREAVVAQLRRLQDLLQEEDM</sequence>
<dbReference type="OMA" id="HSWKFFA"/>
<dbReference type="OrthoDB" id="102511at2759"/>
<feature type="domain" description="Nuclear pore protein Nup188 C-terminal" evidence="11">
    <location>
        <begin position="1285"/>
        <end position="1615"/>
    </location>
</feature>
<dbReference type="Gene3D" id="1.25.10.70">
    <property type="match status" value="1"/>
</dbReference>
<keyword evidence="4" id="KW-0653">Protein transport</keyword>
<comment type="subcellular location">
    <subcellularLocation>
        <location evidence="1">Nucleus</location>
        <location evidence="1">Nuclear pore complex</location>
    </subcellularLocation>
</comment>
<dbReference type="RefSeq" id="XP_019023851.1">
    <property type="nucleotide sequence ID" value="XM_019170694.1"/>
</dbReference>
<keyword evidence="6" id="KW-0906">Nuclear pore complex</keyword>
<feature type="domain" description="Nucleoporin Nup188 N-terminal" evidence="10">
    <location>
        <begin position="55"/>
        <end position="462"/>
    </location>
</feature>
<evidence type="ECO:0000259" key="12">
    <source>
        <dbReference type="Pfam" id="PF21093"/>
    </source>
</evidence>
<evidence type="ECO:0000259" key="10">
    <source>
        <dbReference type="Pfam" id="PF10487"/>
    </source>
</evidence>
<evidence type="ECO:0000256" key="5">
    <source>
        <dbReference type="ARBA" id="ARBA00023010"/>
    </source>
</evidence>
<dbReference type="InterPro" id="IPR018864">
    <property type="entry name" value="Nucleoporin_Nup188_N"/>
</dbReference>
<dbReference type="Proteomes" id="UP000033140">
    <property type="component" value="Unassembled WGS sequence"/>
</dbReference>
<dbReference type="PANTHER" id="PTHR31431">
    <property type="entry name" value="NUCLEOPORIN NUP188 HOMOLOG"/>
    <property type="match status" value="1"/>
</dbReference>
<keyword evidence="2" id="KW-0813">Transport</keyword>
<reference evidence="13 14" key="1">
    <citation type="journal article" date="2011" name="J. Gen. Appl. Microbiol.">
        <title>Draft genome sequencing of the enigmatic yeast Saitoella complicata.</title>
        <authorList>
            <person name="Nishida H."/>
            <person name="Hamamoto M."/>
            <person name="Sugiyama J."/>
        </authorList>
    </citation>
    <scope>NUCLEOTIDE SEQUENCE [LARGE SCALE GENOMIC DNA]</scope>
    <source>
        <strain evidence="13 14">NRRL Y-17804</strain>
    </source>
</reference>
<evidence type="ECO:0000256" key="9">
    <source>
        <dbReference type="ARBA" id="ARBA00040174"/>
    </source>
</evidence>
<protein>
    <recommendedName>
        <fullName evidence="9">Nucleoporin NUP188</fullName>
    </recommendedName>
</protein>
<keyword evidence="14" id="KW-1185">Reference proteome</keyword>
<dbReference type="GO" id="GO:0044611">
    <property type="term" value="C:nuclear pore inner ring"/>
    <property type="evidence" value="ECO:0007669"/>
    <property type="project" value="TreeGrafter"/>
</dbReference>
<evidence type="ECO:0000313" key="14">
    <source>
        <dbReference type="Proteomes" id="UP000033140"/>
    </source>
</evidence>
<evidence type="ECO:0000259" key="11">
    <source>
        <dbReference type="Pfam" id="PF18378"/>
    </source>
</evidence>
<dbReference type="GO" id="GO:0051028">
    <property type="term" value="P:mRNA transport"/>
    <property type="evidence" value="ECO:0007669"/>
    <property type="project" value="UniProtKB-KW"/>
</dbReference>
<keyword evidence="3" id="KW-0509">mRNA transport</keyword>
<accession>A0A0E9NDE2</accession>